<protein>
    <submittedName>
        <fullName evidence="1">Uncharacterized protein</fullName>
    </submittedName>
</protein>
<reference evidence="1" key="2">
    <citation type="journal article" date="2015" name="Data Brief">
        <title>Shoot transcriptome of the giant reed, Arundo donax.</title>
        <authorList>
            <person name="Barrero R.A."/>
            <person name="Guerrero F.D."/>
            <person name="Moolhuijzen P."/>
            <person name="Goolsby J.A."/>
            <person name="Tidwell J."/>
            <person name="Bellgard S.E."/>
            <person name="Bellgard M.I."/>
        </authorList>
    </citation>
    <scope>NUCLEOTIDE SEQUENCE</scope>
    <source>
        <tissue evidence="1">Shoot tissue taken approximately 20 cm above the soil surface</tissue>
    </source>
</reference>
<name>A0A0A9BSY0_ARUDO</name>
<sequence>MVIGHLGLRSTDWMPSSRWLGVTYVICHAWAHFMSYQ</sequence>
<accession>A0A0A9BSY0</accession>
<organism evidence="1">
    <name type="scientific">Arundo donax</name>
    <name type="common">Giant reed</name>
    <name type="synonym">Donax arundinaceus</name>
    <dbReference type="NCBI Taxonomy" id="35708"/>
    <lineage>
        <taxon>Eukaryota</taxon>
        <taxon>Viridiplantae</taxon>
        <taxon>Streptophyta</taxon>
        <taxon>Embryophyta</taxon>
        <taxon>Tracheophyta</taxon>
        <taxon>Spermatophyta</taxon>
        <taxon>Magnoliopsida</taxon>
        <taxon>Liliopsida</taxon>
        <taxon>Poales</taxon>
        <taxon>Poaceae</taxon>
        <taxon>PACMAD clade</taxon>
        <taxon>Arundinoideae</taxon>
        <taxon>Arundineae</taxon>
        <taxon>Arundo</taxon>
    </lineage>
</organism>
<proteinExistence type="predicted"/>
<reference evidence="1" key="1">
    <citation type="submission" date="2014-09" db="EMBL/GenBank/DDBJ databases">
        <authorList>
            <person name="Magalhaes I.L.F."/>
            <person name="Oliveira U."/>
            <person name="Santos F.R."/>
            <person name="Vidigal T.H.D.A."/>
            <person name="Brescovit A.D."/>
            <person name="Santos A.J."/>
        </authorList>
    </citation>
    <scope>NUCLEOTIDE SEQUENCE</scope>
    <source>
        <tissue evidence="1">Shoot tissue taken approximately 20 cm above the soil surface</tissue>
    </source>
</reference>
<evidence type="ECO:0000313" key="1">
    <source>
        <dbReference type="EMBL" id="JAD62387.1"/>
    </source>
</evidence>
<dbReference type="EMBL" id="GBRH01235508">
    <property type="protein sequence ID" value="JAD62387.1"/>
    <property type="molecule type" value="Transcribed_RNA"/>
</dbReference>
<dbReference type="AlphaFoldDB" id="A0A0A9BSY0"/>